<reference evidence="1 2" key="1">
    <citation type="submission" date="2019-10" db="EMBL/GenBank/DDBJ databases">
        <title>Genomic and transcriptomic insights into the perfect genentic adaptation of a filamentous nitrogen-fixing cyanobacterium to rice fields.</title>
        <authorList>
            <person name="Chen Z."/>
        </authorList>
    </citation>
    <scope>NUCLEOTIDE SEQUENCE [LARGE SCALE GENOMIC DNA]</scope>
    <source>
        <strain evidence="1">CCNUC1</strain>
    </source>
</reference>
<keyword evidence="2" id="KW-1185">Reference proteome</keyword>
<gene>
    <name evidence="1" type="ORF">GXM_02670</name>
</gene>
<proteinExistence type="predicted"/>
<accession>A0A5P8VXN6</accession>
<evidence type="ECO:0000313" key="2">
    <source>
        <dbReference type="Proteomes" id="UP000326678"/>
    </source>
</evidence>
<evidence type="ECO:0000313" key="1">
    <source>
        <dbReference type="EMBL" id="QFS45193.1"/>
    </source>
</evidence>
<protein>
    <submittedName>
        <fullName evidence="1">Uncharacterized protein</fullName>
    </submittedName>
</protein>
<dbReference type="AlphaFoldDB" id="A0A5P8VXN6"/>
<name>A0A5P8VXN6_9NOSO</name>
<dbReference type="KEGG" id="nsh:GXM_02670"/>
<dbReference type="Proteomes" id="UP000326678">
    <property type="component" value="Chromosome Gxm1"/>
</dbReference>
<sequence length="64" mass="7289">MHRIFALNFSQNLLPIKLFYQLFTSFVPIALKKSLTLCLDKQLGQAKVAEKSKEITICKKSVFG</sequence>
<organism evidence="1 2">
    <name type="scientific">Nostoc sphaeroides CCNUC1</name>
    <dbReference type="NCBI Taxonomy" id="2653204"/>
    <lineage>
        <taxon>Bacteria</taxon>
        <taxon>Bacillati</taxon>
        <taxon>Cyanobacteriota</taxon>
        <taxon>Cyanophyceae</taxon>
        <taxon>Nostocales</taxon>
        <taxon>Nostocaceae</taxon>
        <taxon>Nostoc</taxon>
    </lineage>
</organism>
<dbReference type="EMBL" id="CP045226">
    <property type="protein sequence ID" value="QFS45193.1"/>
    <property type="molecule type" value="Genomic_DNA"/>
</dbReference>